<dbReference type="AlphaFoldDB" id="A0A1H6I1N5"/>
<dbReference type="RefSeq" id="WP_074714387.1">
    <property type="nucleotide sequence ID" value="NZ_FNWV01000001.1"/>
</dbReference>
<sequence>MIRRTENDSSLREILFANRGAAADDLKKLIASRKINFGERELTRALPLRFRSDGASLLDWSITGAAGGVGKLGKNYLKPRLEAIPNGSMGTLVSTTGWQSSDGYTFNTGDATKMMILFKHNGDAEILPSHIGDIMLVEGSTIPTSYDASATLFDAEITQGTTTRHDTPDSTAQSQGLFCGLDQYGRYNLYGQEASWLNKRCKSFLIDVKPNTDYSVRMFNSSYNDIKIAPGLYKAPGTVTPVFTGCSAYTQKSIPGNGTFVTNNEQWISLNYSQSRRLEYYYALPCDVRPIRYEFCNYYATLKAGTYKVMIDTWGNNRFFNPALATGIQDYTGCVDDNFNYTGNQGNEWFALVEENNTVIIQKRDILPSGISSKTKTISDGAPYPNYFHNEITFTLDHDCKVGLIHKAYYESLSYSKPAYHRFMIVDSDVEAEEFTTTGAVPCDMNGYSAWEKYNVSLPVNISSRGQTQTVTVDLGDSFLGAGDTISLADTHTAIPTYSGTNTITVDSEVQPSEMYIKYVG</sequence>
<reference evidence="1 2" key="1">
    <citation type="submission" date="2016-10" db="EMBL/GenBank/DDBJ databases">
        <authorList>
            <person name="de Groot N.N."/>
        </authorList>
    </citation>
    <scope>NUCLEOTIDE SEQUENCE [LARGE SCALE GENOMIC DNA]</scope>
    <source>
        <strain evidence="1 2">YAD2003</strain>
    </source>
</reference>
<dbReference type="OrthoDB" id="1817376at2"/>
<proteinExistence type="predicted"/>
<protein>
    <submittedName>
        <fullName evidence="1">Uncharacterized protein</fullName>
    </submittedName>
</protein>
<organism evidence="1 2">
    <name type="scientific">Ruminococcus flavefaciens</name>
    <dbReference type="NCBI Taxonomy" id="1265"/>
    <lineage>
        <taxon>Bacteria</taxon>
        <taxon>Bacillati</taxon>
        <taxon>Bacillota</taxon>
        <taxon>Clostridia</taxon>
        <taxon>Eubacteriales</taxon>
        <taxon>Oscillospiraceae</taxon>
        <taxon>Ruminococcus</taxon>
    </lineage>
</organism>
<dbReference type="EMBL" id="FNWV01000001">
    <property type="protein sequence ID" value="SEH42278.1"/>
    <property type="molecule type" value="Genomic_DNA"/>
</dbReference>
<dbReference type="Proteomes" id="UP000183190">
    <property type="component" value="Unassembled WGS sequence"/>
</dbReference>
<evidence type="ECO:0000313" key="2">
    <source>
        <dbReference type="Proteomes" id="UP000183190"/>
    </source>
</evidence>
<gene>
    <name evidence="1" type="ORF">SAMN02910265_00589</name>
</gene>
<accession>A0A1H6I1N5</accession>
<name>A0A1H6I1N5_RUMFL</name>
<evidence type="ECO:0000313" key="1">
    <source>
        <dbReference type="EMBL" id="SEH42278.1"/>
    </source>
</evidence>